<accession>A0A9W7D0V8</accession>
<organism evidence="1 2">
    <name type="scientific">Phytophthora fragariaefolia</name>
    <dbReference type="NCBI Taxonomy" id="1490495"/>
    <lineage>
        <taxon>Eukaryota</taxon>
        <taxon>Sar</taxon>
        <taxon>Stramenopiles</taxon>
        <taxon>Oomycota</taxon>
        <taxon>Peronosporomycetes</taxon>
        <taxon>Peronosporales</taxon>
        <taxon>Peronosporaceae</taxon>
        <taxon>Phytophthora</taxon>
    </lineage>
</organism>
<dbReference type="PANTHER" id="PTHR46586">
    <property type="entry name" value="ANKYRIN REPEAT-CONTAINING PROTEIN"/>
    <property type="match status" value="1"/>
</dbReference>
<gene>
    <name evidence="1" type="ORF">Pfra01_001698800</name>
</gene>
<dbReference type="InterPro" id="IPR036770">
    <property type="entry name" value="Ankyrin_rpt-contain_sf"/>
</dbReference>
<dbReference type="EMBL" id="BSXT01001961">
    <property type="protein sequence ID" value="GMF46326.1"/>
    <property type="molecule type" value="Genomic_DNA"/>
</dbReference>
<dbReference type="SUPFAM" id="SSF48403">
    <property type="entry name" value="Ankyrin repeat"/>
    <property type="match status" value="1"/>
</dbReference>
<dbReference type="Proteomes" id="UP001165121">
    <property type="component" value="Unassembled WGS sequence"/>
</dbReference>
<dbReference type="AlphaFoldDB" id="A0A9W7D0V8"/>
<evidence type="ECO:0000313" key="1">
    <source>
        <dbReference type="EMBL" id="GMF46326.1"/>
    </source>
</evidence>
<dbReference type="Gene3D" id="1.25.40.20">
    <property type="entry name" value="Ankyrin repeat-containing domain"/>
    <property type="match status" value="1"/>
</dbReference>
<proteinExistence type="predicted"/>
<protein>
    <submittedName>
        <fullName evidence="1">Unnamed protein product</fullName>
    </submittedName>
</protein>
<dbReference type="InterPro" id="IPR052050">
    <property type="entry name" value="SecEffector_AnkRepeat"/>
</dbReference>
<dbReference type="OrthoDB" id="101492at2759"/>
<sequence>MFREGSSIGMFREGCSTTMFSNDISFKLEKMHSSTRQAAARSPLNEDSGRVAKRFCPRMNRTAINDVSCVPASAWCYPQNLNFLHAHFPQKIYALPHVMETIWTFMLSPQEAVMEASKANDLTWLKNLLDRFDCDVSDAVVCSASNGNVEVLELLLPHLFDTENDDASDGSWDTLKQAVCAAAENSHLHAVSLLLPKFGETDDVAWELITAAAKKGDLGLLKVATEIADDGYVREDRMERSRTLLWTIYAGQTEAATFLMKRYYREWFLEEALEVALARNLSTVADCIYDVVVADNGYGHSVEEFFVSLAHDGYLETLEFMYSRGVNNWKVVSNACVSAAQSNEVKILKVLLDTGKVSTQSFQMACWYASRNSKKKALIFLCASKLASEQAIKRAFESAGTLEISKLLYEKLQDPVEATKTAFRNATCCGVSYKYTLSQPADRIAIVKFLISTKHISVELVIEAFLFAATRRWEVVKALMREPCISLEIARKAYNKAMAAGQTNIAELLVRRLDVELKTGEICE</sequence>
<dbReference type="PANTHER" id="PTHR46586:SF3">
    <property type="entry name" value="ANKYRIN REPEAT-CONTAINING PROTEIN"/>
    <property type="match status" value="1"/>
</dbReference>
<name>A0A9W7D0V8_9STRA</name>
<comment type="caution">
    <text evidence="1">The sequence shown here is derived from an EMBL/GenBank/DDBJ whole genome shotgun (WGS) entry which is preliminary data.</text>
</comment>
<reference evidence="1" key="1">
    <citation type="submission" date="2023-04" db="EMBL/GenBank/DDBJ databases">
        <title>Phytophthora fragariaefolia NBRC 109709.</title>
        <authorList>
            <person name="Ichikawa N."/>
            <person name="Sato H."/>
            <person name="Tonouchi N."/>
        </authorList>
    </citation>
    <scope>NUCLEOTIDE SEQUENCE</scope>
    <source>
        <strain evidence="1">NBRC 109709</strain>
    </source>
</reference>
<keyword evidence="2" id="KW-1185">Reference proteome</keyword>
<evidence type="ECO:0000313" key="2">
    <source>
        <dbReference type="Proteomes" id="UP001165121"/>
    </source>
</evidence>